<sequence>MTQETRATIHNLPVEVFDMILGRLDTHTLLVLARVSRFLGQAVLWIAVPATTLDHINTHSKFIIVMLPPAVAAPMWAPKITTITYSVERGKENHFLNDMRCLSVILSRLARGSLKSLKVRIGFDSTEAMKRLQYSDKRDWPKVLSRLLDIVILTGCSQVEFSSGQIPGGEPRGFCHSGSRPGVFSRFRDDVISMIRQFNYKPPPPTTMGVRTPAFETSLFFTGCFLPHTTKDLQRTSRTIQSLTMSLPERHPRWAEFNQSLWVNLCLSLRLPHLSSLVLKSSADTVSMSRDCDALLDLLSHLPNLISLTLDFYIFTMYPSRKRHSILHKLESLEAQPRFFPWLIPLTVHAGKRSPFLPIPGGTKRRSSSMSVRVLTSREVTKEDLDDAILCLNAPFPPDSDSKSFSTPNISVTLEMNFTSRSWVQWVGAKVHWSATLSAPFQLQSWSNESRIMHLTLVMVGGVADPQSALPGDNFSQIRDWMRMFPKLEHLEIYGRPFTQSAVNDALCVAIVKGCPQLTLFKFNGNMIKPDHK</sequence>
<accession>A0A9P5XFT5</accession>
<dbReference type="Pfam" id="PF00646">
    <property type="entry name" value="F-box"/>
    <property type="match status" value="1"/>
</dbReference>
<dbReference type="PROSITE" id="PS50181">
    <property type="entry name" value="FBOX"/>
    <property type="match status" value="1"/>
</dbReference>
<dbReference type="Proteomes" id="UP000807342">
    <property type="component" value="Unassembled WGS sequence"/>
</dbReference>
<dbReference type="InterPro" id="IPR036047">
    <property type="entry name" value="F-box-like_dom_sf"/>
</dbReference>
<gene>
    <name evidence="2" type="ORF">P691DRAFT_780979</name>
</gene>
<evidence type="ECO:0000259" key="1">
    <source>
        <dbReference type="PROSITE" id="PS50181"/>
    </source>
</evidence>
<keyword evidence="3" id="KW-1185">Reference proteome</keyword>
<name>A0A9P5XFT5_9AGAR</name>
<dbReference type="SUPFAM" id="SSF81383">
    <property type="entry name" value="F-box domain"/>
    <property type="match status" value="1"/>
</dbReference>
<comment type="caution">
    <text evidence="2">The sequence shown here is derived from an EMBL/GenBank/DDBJ whole genome shotgun (WGS) entry which is preliminary data.</text>
</comment>
<organism evidence="2 3">
    <name type="scientific">Macrolepiota fuliginosa MF-IS2</name>
    <dbReference type="NCBI Taxonomy" id="1400762"/>
    <lineage>
        <taxon>Eukaryota</taxon>
        <taxon>Fungi</taxon>
        <taxon>Dikarya</taxon>
        <taxon>Basidiomycota</taxon>
        <taxon>Agaricomycotina</taxon>
        <taxon>Agaricomycetes</taxon>
        <taxon>Agaricomycetidae</taxon>
        <taxon>Agaricales</taxon>
        <taxon>Agaricineae</taxon>
        <taxon>Agaricaceae</taxon>
        <taxon>Macrolepiota</taxon>
    </lineage>
</organism>
<evidence type="ECO:0000313" key="3">
    <source>
        <dbReference type="Proteomes" id="UP000807342"/>
    </source>
</evidence>
<protein>
    <recommendedName>
        <fullName evidence="1">F-box domain-containing protein</fullName>
    </recommendedName>
</protein>
<dbReference type="OrthoDB" id="2635672at2759"/>
<evidence type="ECO:0000313" key="2">
    <source>
        <dbReference type="EMBL" id="KAF9448456.1"/>
    </source>
</evidence>
<feature type="domain" description="F-box" evidence="1">
    <location>
        <begin position="6"/>
        <end position="37"/>
    </location>
</feature>
<dbReference type="EMBL" id="MU151160">
    <property type="protein sequence ID" value="KAF9448456.1"/>
    <property type="molecule type" value="Genomic_DNA"/>
</dbReference>
<reference evidence="2" key="1">
    <citation type="submission" date="2020-11" db="EMBL/GenBank/DDBJ databases">
        <authorList>
            <consortium name="DOE Joint Genome Institute"/>
            <person name="Ahrendt S."/>
            <person name="Riley R."/>
            <person name="Andreopoulos W."/>
            <person name="Labutti K."/>
            <person name="Pangilinan J."/>
            <person name="Ruiz-Duenas F.J."/>
            <person name="Barrasa J.M."/>
            <person name="Sanchez-Garcia M."/>
            <person name="Camarero S."/>
            <person name="Miyauchi S."/>
            <person name="Serrano A."/>
            <person name="Linde D."/>
            <person name="Babiker R."/>
            <person name="Drula E."/>
            <person name="Ayuso-Fernandez I."/>
            <person name="Pacheco R."/>
            <person name="Padilla G."/>
            <person name="Ferreira P."/>
            <person name="Barriuso J."/>
            <person name="Kellner H."/>
            <person name="Castanera R."/>
            <person name="Alfaro M."/>
            <person name="Ramirez L."/>
            <person name="Pisabarro A.G."/>
            <person name="Kuo A."/>
            <person name="Tritt A."/>
            <person name="Lipzen A."/>
            <person name="He G."/>
            <person name="Yan M."/>
            <person name="Ng V."/>
            <person name="Cullen D."/>
            <person name="Martin F."/>
            <person name="Rosso M.-N."/>
            <person name="Henrissat B."/>
            <person name="Hibbett D."/>
            <person name="Martinez A.T."/>
            <person name="Grigoriev I.V."/>
        </authorList>
    </citation>
    <scope>NUCLEOTIDE SEQUENCE</scope>
    <source>
        <strain evidence="2">MF-IS2</strain>
    </source>
</reference>
<proteinExistence type="predicted"/>
<dbReference type="AlphaFoldDB" id="A0A9P5XFT5"/>
<dbReference type="InterPro" id="IPR001810">
    <property type="entry name" value="F-box_dom"/>
</dbReference>